<proteinExistence type="predicted"/>
<feature type="signal peptide" evidence="1">
    <location>
        <begin position="1"/>
        <end position="25"/>
    </location>
</feature>
<accession>A0A426Y086</accession>
<dbReference type="Proteomes" id="UP000287651">
    <property type="component" value="Unassembled WGS sequence"/>
</dbReference>
<dbReference type="EMBL" id="AMZH03016034">
    <property type="protein sequence ID" value="RRT45132.1"/>
    <property type="molecule type" value="Genomic_DNA"/>
</dbReference>
<protein>
    <submittedName>
        <fullName evidence="2">Uncharacterized protein</fullName>
    </submittedName>
</protein>
<dbReference type="AlphaFoldDB" id="A0A426Y086"/>
<organism evidence="2 3">
    <name type="scientific">Ensete ventricosum</name>
    <name type="common">Abyssinian banana</name>
    <name type="synonym">Musa ensete</name>
    <dbReference type="NCBI Taxonomy" id="4639"/>
    <lineage>
        <taxon>Eukaryota</taxon>
        <taxon>Viridiplantae</taxon>
        <taxon>Streptophyta</taxon>
        <taxon>Embryophyta</taxon>
        <taxon>Tracheophyta</taxon>
        <taxon>Spermatophyta</taxon>
        <taxon>Magnoliopsida</taxon>
        <taxon>Liliopsida</taxon>
        <taxon>Zingiberales</taxon>
        <taxon>Musaceae</taxon>
        <taxon>Ensete</taxon>
    </lineage>
</organism>
<comment type="caution">
    <text evidence="2">The sequence shown here is derived from an EMBL/GenBank/DDBJ whole genome shotgun (WGS) entry which is preliminary data.</text>
</comment>
<keyword evidence="1" id="KW-0732">Signal</keyword>
<evidence type="ECO:0000256" key="1">
    <source>
        <dbReference type="SAM" id="SignalP"/>
    </source>
</evidence>
<gene>
    <name evidence="2" type="ORF">B296_00050393</name>
</gene>
<evidence type="ECO:0000313" key="3">
    <source>
        <dbReference type="Proteomes" id="UP000287651"/>
    </source>
</evidence>
<feature type="chain" id="PRO_5019048733" evidence="1">
    <location>
        <begin position="26"/>
        <end position="271"/>
    </location>
</feature>
<evidence type="ECO:0000313" key="2">
    <source>
        <dbReference type="EMBL" id="RRT45132.1"/>
    </source>
</evidence>
<name>A0A426Y086_ENSVE</name>
<sequence length="271" mass="27891">LAVGCGQQALAAWPLVVAPCGLAAAVHSCGTVATTGGWPPLAGGLAAAGCPLTGGPWLQPIVALQGGYGYSRLPPCRWPAAPARGLAIVAQLGSLIRAKVAQFGTGYCRAGGSITGDVVGGAIGGRPNDARDISIDLVLSLVQLKLRGNVGPRSNCQYRDVIRIAAATAYEMGSSLGGGTKGGGELTVVTNAQGYYLVWRRILADKMREEERQLVDMSDGAIHNVVEAHLRHVSIGVEVFMGGDELVGVLLFEGGEWQASETSGNMEGKAT</sequence>
<feature type="non-terminal residue" evidence="2">
    <location>
        <position position="1"/>
    </location>
</feature>
<reference evidence="2 3" key="1">
    <citation type="journal article" date="2014" name="Agronomy (Basel)">
        <title>A Draft Genome Sequence for Ensete ventricosum, the Drought-Tolerant Tree Against Hunger.</title>
        <authorList>
            <person name="Harrison J."/>
            <person name="Moore K.A."/>
            <person name="Paszkiewicz K."/>
            <person name="Jones T."/>
            <person name="Grant M."/>
            <person name="Ambacheew D."/>
            <person name="Muzemil S."/>
            <person name="Studholme D.J."/>
        </authorList>
    </citation>
    <scope>NUCLEOTIDE SEQUENCE [LARGE SCALE GENOMIC DNA]</scope>
</reference>